<dbReference type="Proteomes" id="UP000018727">
    <property type="component" value="Unassembled WGS sequence"/>
</dbReference>
<keyword evidence="2" id="KW-1185">Reference proteome</keyword>
<protein>
    <submittedName>
        <fullName evidence="1">Uncharacterized protein</fullName>
    </submittedName>
</protein>
<dbReference type="EMBL" id="AZJH01000009">
    <property type="protein sequence ID" value="ETD29286.1"/>
    <property type="molecule type" value="Genomic_DNA"/>
</dbReference>
<accession>V8CRB8</accession>
<dbReference type="HOGENOM" id="CLU_2864108_0_0_10"/>
<organism evidence="1 2">
    <name type="scientific">Prevotella nigrescens CC14M</name>
    <dbReference type="NCBI Taxonomy" id="1073366"/>
    <lineage>
        <taxon>Bacteria</taxon>
        <taxon>Pseudomonadati</taxon>
        <taxon>Bacteroidota</taxon>
        <taxon>Bacteroidia</taxon>
        <taxon>Bacteroidales</taxon>
        <taxon>Prevotellaceae</taxon>
        <taxon>Prevotella</taxon>
    </lineage>
</organism>
<proteinExistence type="predicted"/>
<dbReference type="AlphaFoldDB" id="V8CRB8"/>
<comment type="caution">
    <text evidence="1">The sequence shown here is derived from an EMBL/GenBank/DDBJ whole genome shotgun (WGS) entry which is preliminary data.</text>
</comment>
<sequence>MVVGNFCIVHRVAVKRIGQRLAYLAQQGGDFLEDILADVSAASAGIVYRIKTMKEERTNKNEIC</sequence>
<reference evidence="1 2" key="1">
    <citation type="submission" date="2013-10" db="EMBL/GenBank/DDBJ databases">
        <title>The Genome Sequence of Prevotella nigrescens CC14M.</title>
        <authorList>
            <consortium name="The Broad Institute Genomics Platform"/>
            <person name="Earl A."/>
            <person name="Allen-Vercoe E."/>
            <person name="Daigneault M."/>
            <person name="Young S.K."/>
            <person name="Zeng Q."/>
            <person name="Gargeya S."/>
            <person name="Fitzgerald M."/>
            <person name="Abouelleil A."/>
            <person name="Alvarado L."/>
            <person name="Chapman S.B."/>
            <person name="Gainer-Dewar J."/>
            <person name="Goldberg J."/>
            <person name="Griggs A."/>
            <person name="Gujja S."/>
            <person name="Hansen M."/>
            <person name="Howarth C."/>
            <person name="Imamovic A."/>
            <person name="Ireland A."/>
            <person name="Larimer J."/>
            <person name="McCowan C."/>
            <person name="Murphy C."/>
            <person name="Pearson M."/>
            <person name="Poon T.W."/>
            <person name="Priest M."/>
            <person name="Roberts A."/>
            <person name="Saif S."/>
            <person name="Shea T."/>
            <person name="Sykes S."/>
            <person name="Wortman J."/>
            <person name="Nusbaum C."/>
            <person name="Birren B."/>
        </authorList>
    </citation>
    <scope>NUCLEOTIDE SEQUENCE [LARGE SCALE GENOMIC DNA]</scope>
    <source>
        <strain evidence="1 2">CC14M</strain>
    </source>
</reference>
<gene>
    <name evidence="1" type="ORF">HMPREF1173_00713</name>
</gene>
<evidence type="ECO:0000313" key="1">
    <source>
        <dbReference type="EMBL" id="ETD29286.1"/>
    </source>
</evidence>
<dbReference type="PATRIC" id="fig|1073366.3.peg.743"/>
<name>V8CRB8_9BACT</name>
<evidence type="ECO:0000313" key="2">
    <source>
        <dbReference type="Proteomes" id="UP000018727"/>
    </source>
</evidence>